<dbReference type="EMBL" id="PNIX01000243">
    <property type="protein sequence ID" value="PMP82153.1"/>
    <property type="molecule type" value="Genomic_DNA"/>
</dbReference>
<name>A0A2J6X652_9BACT</name>
<accession>A0A2J6X652</accession>
<dbReference type="AlphaFoldDB" id="A0A2J6X652"/>
<sequence>VICSACYITALNPNGIMDEQTKLKKCKVIKKFYERAFMFIIKLTEEEKIHIFDSLKLQNGEKDV</sequence>
<evidence type="ECO:0000313" key="1">
    <source>
        <dbReference type="EMBL" id="PMP82153.1"/>
    </source>
</evidence>
<proteinExistence type="predicted"/>
<protein>
    <submittedName>
        <fullName evidence="1">Uncharacterized protein</fullName>
    </submittedName>
</protein>
<evidence type="ECO:0000313" key="2">
    <source>
        <dbReference type="Proteomes" id="UP000236910"/>
    </source>
</evidence>
<dbReference type="Proteomes" id="UP000236910">
    <property type="component" value="Unassembled WGS sequence"/>
</dbReference>
<organism evidence="1 2">
    <name type="scientific">Caldisericum exile</name>
    <dbReference type="NCBI Taxonomy" id="693075"/>
    <lineage>
        <taxon>Bacteria</taxon>
        <taxon>Pseudomonadati</taxon>
        <taxon>Caldisericota/Cryosericota group</taxon>
        <taxon>Caldisericota</taxon>
        <taxon>Caldisericia</taxon>
        <taxon>Caldisericales</taxon>
        <taxon>Caldisericaceae</taxon>
        <taxon>Caldisericum</taxon>
    </lineage>
</organism>
<gene>
    <name evidence="1" type="ORF">C0175_04100</name>
</gene>
<reference evidence="1 2" key="1">
    <citation type="submission" date="2018-01" db="EMBL/GenBank/DDBJ databases">
        <title>Metagenomic assembled genomes from two thermal pools in the Uzon Caldera, Kamchatka, Russia.</title>
        <authorList>
            <person name="Wilkins L."/>
            <person name="Ettinger C."/>
        </authorList>
    </citation>
    <scope>NUCLEOTIDE SEQUENCE [LARGE SCALE GENOMIC DNA]</scope>
    <source>
        <strain evidence="1">ARK-10</strain>
    </source>
</reference>
<comment type="caution">
    <text evidence="1">The sequence shown here is derived from an EMBL/GenBank/DDBJ whole genome shotgun (WGS) entry which is preliminary data.</text>
</comment>
<feature type="non-terminal residue" evidence="1">
    <location>
        <position position="1"/>
    </location>
</feature>